<dbReference type="Pfam" id="PF05193">
    <property type="entry name" value="Peptidase_M16_C"/>
    <property type="match status" value="1"/>
</dbReference>
<dbReference type="EMBL" id="CAXAMM010010453">
    <property type="protein sequence ID" value="CAK9023405.1"/>
    <property type="molecule type" value="Genomic_DNA"/>
</dbReference>
<keyword evidence="2" id="KW-0482">Metalloprotease</keyword>
<dbReference type="InterPro" id="IPR011765">
    <property type="entry name" value="Pept_M16_N"/>
</dbReference>
<dbReference type="PANTHER" id="PTHR43016">
    <property type="entry name" value="PRESEQUENCE PROTEASE"/>
    <property type="match status" value="1"/>
</dbReference>
<feature type="non-terminal residue" evidence="2">
    <location>
        <position position="1"/>
    </location>
</feature>
<dbReference type="SUPFAM" id="SSF63411">
    <property type="entry name" value="LuxS/MPP-like metallohydrolase"/>
    <property type="match status" value="4"/>
</dbReference>
<evidence type="ECO:0000313" key="2">
    <source>
        <dbReference type="EMBL" id="CAK9023405.1"/>
    </source>
</evidence>
<sequence length="1039" mass="113554">AHGFEVKAVKAIPEFDVTAYHLEHVETAARYVHIDTDDVNNAFGVTFRTPAQDSTGLPHILEHTVLCGSERFPVRDPFFKMIKRSLNTFMNALTASDHTMYPFATRNAQDFDNLLQVYLDATLFPKLDNLDFLQEGHRLERDPEDPALVTRTGVVYNEMKGTLGSSSTLFYHRLNEHLLENTTYANISGGDPPAIAHLTHDDLVEFHRVHYHPSNALFYSYGDLPLENHLRTIQEHALSRFQFSQTSADVQKVLASSAVSKQKSALNSTIRVKGPAEPLVPVDKQAKFCLARVLEEPENDADAEYESMLARVVSTLLLEGSSAPLYASLIDSQLAPDFGPGTGYDSSTMHATAGVGVQGIRADDATLGEIRSALETALVQVAQTGFDQRRVDAVLHQVELSMKQKPTTFGLTLLYLLSSAFTHAPLGEGAMLEKMNETITLDDKIKRMVAEMKDSPDFWPQLVRKLFLEPAQPGSDAEWRLRSDFVSLVMEADENFSKDLATAEKEQLVELSRSLSEQDLARIDQTTHDLESFQDEKQDVSCLPTLSINDIPRVPEDTVEVNSGLRSGNNLCWVENQSTNGVVYLRAFFDTSHIPDQLKPLLPLFTSMLGNVDTSSYSYQDLSVELDLASGGIGFGTAIMPWYGQEDLAPSNHRLLQAPEAALCGQPYREGVVVTTSSLSRNLDRTLALLHDITTGSDMARNMHHAESLMAQTVNAASAGLSSNALGYARKWAAASLGGEFAKREALSGLSQVELLFACSEDLPGTLPALQALLRAVFRPENMTVCVVAGGSEISQDSVLSSVDQFSAGLGRDSSGPVALEIPESCASANVLATVSSRKPCDATYIGLPLSVHNCAVSLPTKVSYGHSDDAAMMVLAQLASSNFLHQNIREKGGAYGGGAGHDLIGTFNLYSYYDPNSYETLRVFSRSMEWLCKGSFSERDIDEALLSVFGSIDAPQEVRTKGGGTFMYGTSPEQRQAMRDRFFSLDKAALVRAANEHLGPHIEAGHEGFVRAPFKGCVAIGGSQDTPVQEGWGHKQFS</sequence>
<keyword evidence="3" id="KW-1185">Reference proteome</keyword>
<dbReference type="InterPro" id="IPR013578">
    <property type="entry name" value="Peptidase_M16C_assoc"/>
</dbReference>
<keyword evidence="2" id="KW-0378">Hydrolase</keyword>
<keyword evidence="2" id="KW-0645">Protease</keyword>
<proteinExistence type="predicted"/>
<accession>A0ABP0KAJ3</accession>
<protein>
    <submittedName>
        <fullName evidence="2">Mitochondrial (Pitrilysin metalloproteinase 1)</fullName>
    </submittedName>
</protein>
<dbReference type="Pfam" id="PF00675">
    <property type="entry name" value="Peptidase_M16"/>
    <property type="match status" value="1"/>
</dbReference>
<dbReference type="Proteomes" id="UP001642464">
    <property type="component" value="Unassembled WGS sequence"/>
</dbReference>
<dbReference type="Gene3D" id="3.30.830.10">
    <property type="entry name" value="Metalloenzyme, LuxS/M16 peptidase-like"/>
    <property type="match status" value="4"/>
</dbReference>
<dbReference type="InterPro" id="IPR011249">
    <property type="entry name" value="Metalloenz_LuxS/M16"/>
</dbReference>
<organism evidence="2 3">
    <name type="scientific">Durusdinium trenchii</name>
    <dbReference type="NCBI Taxonomy" id="1381693"/>
    <lineage>
        <taxon>Eukaryota</taxon>
        <taxon>Sar</taxon>
        <taxon>Alveolata</taxon>
        <taxon>Dinophyceae</taxon>
        <taxon>Suessiales</taxon>
        <taxon>Symbiodiniaceae</taxon>
        <taxon>Durusdinium</taxon>
    </lineage>
</organism>
<dbReference type="GO" id="GO:0008237">
    <property type="term" value="F:metallopeptidase activity"/>
    <property type="evidence" value="ECO:0007669"/>
    <property type="project" value="UniProtKB-KW"/>
</dbReference>
<dbReference type="InterPro" id="IPR007863">
    <property type="entry name" value="Peptidase_M16_C"/>
</dbReference>
<reference evidence="2 3" key="1">
    <citation type="submission" date="2024-02" db="EMBL/GenBank/DDBJ databases">
        <authorList>
            <person name="Chen Y."/>
            <person name="Shah S."/>
            <person name="Dougan E. K."/>
            <person name="Thang M."/>
            <person name="Chan C."/>
        </authorList>
    </citation>
    <scope>NUCLEOTIDE SEQUENCE [LARGE SCALE GENOMIC DNA]</scope>
</reference>
<name>A0ABP0KAJ3_9DINO</name>
<feature type="domain" description="Peptidase M16C associated" evidence="1">
    <location>
        <begin position="490"/>
        <end position="759"/>
    </location>
</feature>
<dbReference type="InterPro" id="IPR055130">
    <property type="entry name" value="PreP_C"/>
</dbReference>
<gene>
    <name evidence="2" type="ORF">SCF082_LOCUS16194</name>
</gene>
<dbReference type="Pfam" id="PF22516">
    <property type="entry name" value="PreP_C"/>
    <property type="match status" value="1"/>
</dbReference>
<evidence type="ECO:0000313" key="3">
    <source>
        <dbReference type="Proteomes" id="UP001642464"/>
    </source>
</evidence>
<dbReference type="Pfam" id="PF08367">
    <property type="entry name" value="M16C_assoc"/>
    <property type="match status" value="1"/>
</dbReference>
<dbReference type="SMART" id="SM01264">
    <property type="entry name" value="M16C_associated"/>
    <property type="match status" value="1"/>
</dbReference>
<evidence type="ECO:0000259" key="1">
    <source>
        <dbReference type="SMART" id="SM01264"/>
    </source>
</evidence>
<comment type="caution">
    <text evidence="2">The sequence shown here is derived from an EMBL/GenBank/DDBJ whole genome shotgun (WGS) entry which is preliminary data.</text>
</comment>
<dbReference type="PANTHER" id="PTHR43016:SF13">
    <property type="entry name" value="PRESEQUENCE PROTEASE, MITOCHONDRIAL"/>
    <property type="match status" value="1"/>
</dbReference>